<reference evidence="7 8" key="1">
    <citation type="submission" date="2019-08" db="EMBL/GenBank/DDBJ databases">
        <title>Genome sequencing of Paenibacillus faecis DSM 23593(T).</title>
        <authorList>
            <person name="Kook J.-K."/>
            <person name="Park S.-N."/>
            <person name="Lim Y.K."/>
        </authorList>
    </citation>
    <scope>NUCLEOTIDE SEQUENCE [LARGE SCALE GENOMIC DNA]</scope>
    <source>
        <strain evidence="7 8">DSM 23593</strain>
    </source>
</reference>
<protein>
    <submittedName>
        <fullName evidence="7">Polysaccharide biosynthesis protein</fullName>
    </submittedName>
</protein>
<feature type="transmembrane region" description="Helical" evidence="6">
    <location>
        <begin position="485"/>
        <end position="509"/>
    </location>
</feature>
<dbReference type="CDD" id="cd13124">
    <property type="entry name" value="MATE_SpoVB_like"/>
    <property type="match status" value="1"/>
</dbReference>
<evidence type="ECO:0000256" key="1">
    <source>
        <dbReference type="ARBA" id="ARBA00004651"/>
    </source>
</evidence>
<dbReference type="Pfam" id="PF01943">
    <property type="entry name" value="Polysacc_synt"/>
    <property type="match status" value="1"/>
</dbReference>
<keyword evidence="5 6" id="KW-0472">Membrane</keyword>
<feature type="transmembrane region" description="Helical" evidence="6">
    <location>
        <begin position="393"/>
        <end position="412"/>
    </location>
</feature>
<proteinExistence type="predicted"/>
<evidence type="ECO:0000256" key="5">
    <source>
        <dbReference type="ARBA" id="ARBA00023136"/>
    </source>
</evidence>
<evidence type="ECO:0000256" key="2">
    <source>
        <dbReference type="ARBA" id="ARBA00022475"/>
    </source>
</evidence>
<dbReference type="PANTHER" id="PTHR30250:SF21">
    <property type="entry name" value="LIPID II FLIPPASE MURJ"/>
    <property type="match status" value="1"/>
</dbReference>
<feature type="transmembrane region" description="Helical" evidence="6">
    <location>
        <begin position="328"/>
        <end position="351"/>
    </location>
</feature>
<name>A0A5D0CLA6_9BACL</name>
<feature type="transmembrane region" description="Helical" evidence="6">
    <location>
        <begin position="161"/>
        <end position="179"/>
    </location>
</feature>
<keyword evidence="2" id="KW-1003">Cell membrane</keyword>
<comment type="caution">
    <text evidence="7">The sequence shown here is derived from an EMBL/GenBank/DDBJ whole genome shotgun (WGS) entry which is preliminary data.</text>
</comment>
<feature type="transmembrane region" description="Helical" evidence="6">
    <location>
        <begin position="185"/>
        <end position="207"/>
    </location>
</feature>
<evidence type="ECO:0000313" key="7">
    <source>
        <dbReference type="EMBL" id="TYA10789.1"/>
    </source>
</evidence>
<dbReference type="Proteomes" id="UP000325218">
    <property type="component" value="Unassembled WGS sequence"/>
</dbReference>
<feature type="transmembrane region" description="Helical" evidence="6">
    <location>
        <begin position="49"/>
        <end position="67"/>
    </location>
</feature>
<dbReference type="GO" id="GO:0005886">
    <property type="term" value="C:plasma membrane"/>
    <property type="evidence" value="ECO:0007669"/>
    <property type="project" value="UniProtKB-SubCell"/>
</dbReference>
<dbReference type="InterPro" id="IPR002797">
    <property type="entry name" value="Polysacc_synth"/>
</dbReference>
<dbReference type="InterPro" id="IPR050833">
    <property type="entry name" value="Poly_Biosynth_Transport"/>
</dbReference>
<feature type="transmembrane region" description="Helical" evidence="6">
    <location>
        <begin position="449"/>
        <end position="470"/>
    </location>
</feature>
<feature type="transmembrane region" description="Helical" evidence="6">
    <location>
        <begin position="239"/>
        <end position="259"/>
    </location>
</feature>
<evidence type="ECO:0000256" key="4">
    <source>
        <dbReference type="ARBA" id="ARBA00022989"/>
    </source>
</evidence>
<feature type="transmembrane region" description="Helical" evidence="6">
    <location>
        <begin position="363"/>
        <end position="386"/>
    </location>
</feature>
<keyword evidence="3 6" id="KW-0812">Transmembrane</keyword>
<dbReference type="PIRSF" id="PIRSF038958">
    <property type="entry name" value="PG_synth_SpoVB"/>
    <property type="match status" value="1"/>
</dbReference>
<feature type="transmembrane region" description="Helical" evidence="6">
    <location>
        <begin position="297"/>
        <end position="316"/>
    </location>
</feature>
<keyword evidence="4 6" id="KW-1133">Transmembrane helix</keyword>
<feature type="transmembrane region" description="Helical" evidence="6">
    <location>
        <begin position="418"/>
        <end position="437"/>
    </location>
</feature>
<dbReference type="InterPro" id="IPR024923">
    <property type="entry name" value="PG_synth_SpoVB"/>
</dbReference>
<gene>
    <name evidence="7" type="ORF">FRY98_23730</name>
</gene>
<organism evidence="7 8">
    <name type="scientific">Paenibacillus faecis</name>
    <dbReference type="NCBI Taxonomy" id="862114"/>
    <lineage>
        <taxon>Bacteria</taxon>
        <taxon>Bacillati</taxon>
        <taxon>Bacillota</taxon>
        <taxon>Bacilli</taxon>
        <taxon>Bacillales</taxon>
        <taxon>Paenibacillaceae</taxon>
        <taxon>Paenibacillus</taxon>
    </lineage>
</organism>
<feature type="transmembrane region" description="Helical" evidence="6">
    <location>
        <begin position="88"/>
        <end position="108"/>
    </location>
</feature>
<dbReference type="PANTHER" id="PTHR30250">
    <property type="entry name" value="PST FAMILY PREDICTED COLANIC ACID TRANSPORTER"/>
    <property type="match status" value="1"/>
</dbReference>
<feature type="transmembrane region" description="Helical" evidence="6">
    <location>
        <begin position="120"/>
        <end position="140"/>
    </location>
</feature>
<comment type="subcellular location">
    <subcellularLocation>
        <location evidence="1">Cell membrane</location>
        <topology evidence="1">Multi-pass membrane protein</topology>
    </subcellularLocation>
</comment>
<dbReference type="RefSeq" id="WP_148456787.1">
    <property type="nucleotide sequence ID" value="NZ_VSDO01000005.1"/>
</dbReference>
<dbReference type="AlphaFoldDB" id="A0A5D0CLA6"/>
<keyword evidence="8" id="KW-1185">Reference proteome</keyword>
<dbReference type="EMBL" id="VSDO01000005">
    <property type="protein sequence ID" value="TYA10789.1"/>
    <property type="molecule type" value="Genomic_DNA"/>
</dbReference>
<dbReference type="OrthoDB" id="9775950at2"/>
<evidence type="ECO:0000256" key="3">
    <source>
        <dbReference type="ARBA" id="ARBA00022692"/>
    </source>
</evidence>
<accession>A0A5D0CLA6</accession>
<evidence type="ECO:0000313" key="8">
    <source>
        <dbReference type="Proteomes" id="UP000325218"/>
    </source>
</evidence>
<evidence type="ECO:0000256" key="6">
    <source>
        <dbReference type="SAM" id="Phobius"/>
    </source>
</evidence>
<sequence>MSKKESFIKGTLILAGAALIARLLGLFQRVPLEHILGDVGNAVYGQANTAYFMLLTLATAGIPSTLSKMVSERHALDRPEEAGRVYQAALIFAAFAGVVMFTLLYVMAPYYAALTKLPESAVAIRALAPALLLFPLIAIIRGYLQGRNIMIAGGVSQVIEQIVRVITGILLAFLFYHWGFSGEKIAAGATFGAVLGGVAALIVMIYFNAKVRKSDRAERLVSKEARENRLPLSRIYKEIFKLSIPIVLTALAVPAVNFIDTSILKPLLNGQLGAEEATNVLAILSARAQMIAGIPPILAIALSQSLVPIISAAYARGDSEHLKRQVTLAMRVSILTGMPIILALSTAAYSVNGLLFSTRDGSSIVALLTLMTIFQITMMTSNSILLGISKANLSMVHVMIGIAVKLAASYALAPFWGIYGIILATGLGFFLITLLNVRAMKKIVPFSIMGSRWTGFLPTLVVLAAVGYGLNQAGIQMVSILPDRVAFFLTCAIVGLAVVALYPVMLVLLRVVRRDELSSYPGPLRKLLSPLMRLQRQGRAGSAD</sequence>